<dbReference type="AlphaFoldDB" id="A0A3S9HL47"/>
<dbReference type="PANTHER" id="PTHR21015">
    <property type="entry name" value="UDP-N-ACETYLGLUCOSAMINE--N-ACETYLMURAMYL-(PENTAPEPTIDE) PYROPHOSPHORYL-UNDECAPRENOL N-ACETYLGLUCOSAMINE TRANSFERASE 1"/>
    <property type="match status" value="1"/>
</dbReference>
<comment type="similarity">
    <text evidence="10">Belongs to the glycosyltransferase 28 family. MurG subfamily.</text>
</comment>
<dbReference type="GO" id="GO:0051991">
    <property type="term" value="F:UDP-N-acetyl-D-glucosamine:N-acetylmuramoyl-L-alanyl-D-glutamyl-meso-2,6-diaminopimelyl-D-alanyl-D-alanine-diphosphoundecaprenol 4-beta-N-acetylglucosaminlytransferase activity"/>
    <property type="evidence" value="ECO:0007669"/>
    <property type="project" value="RHEA"/>
</dbReference>
<dbReference type="Pfam" id="PF03033">
    <property type="entry name" value="Glyco_transf_28"/>
    <property type="match status" value="1"/>
</dbReference>
<dbReference type="OrthoDB" id="9808936at2"/>
<evidence type="ECO:0000313" key="13">
    <source>
        <dbReference type="EMBL" id="AZP12798.1"/>
    </source>
</evidence>
<dbReference type="GO" id="GO:0009252">
    <property type="term" value="P:peptidoglycan biosynthetic process"/>
    <property type="evidence" value="ECO:0007669"/>
    <property type="project" value="UniProtKB-UniRule"/>
</dbReference>
<evidence type="ECO:0000256" key="8">
    <source>
        <dbReference type="ARBA" id="ARBA00023306"/>
    </source>
</evidence>
<evidence type="ECO:0000256" key="10">
    <source>
        <dbReference type="HAMAP-Rule" id="MF_00033"/>
    </source>
</evidence>
<evidence type="ECO:0000256" key="3">
    <source>
        <dbReference type="ARBA" id="ARBA00022676"/>
    </source>
</evidence>
<dbReference type="InterPro" id="IPR007235">
    <property type="entry name" value="Glyco_trans_28_C"/>
</dbReference>
<feature type="binding site" evidence="10">
    <location>
        <position position="193"/>
    </location>
    <ligand>
        <name>UDP-N-acetyl-alpha-D-glucosamine</name>
        <dbReference type="ChEBI" id="CHEBI:57705"/>
    </ligand>
</feature>
<dbReference type="GO" id="GO:0005975">
    <property type="term" value="P:carbohydrate metabolic process"/>
    <property type="evidence" value="ECO:0007669"/>
    <property type="project" value="InterPro"/>
</dbReference>
<dbReference type="EC" id="2.4.1.227" evidence="10"/>
<feature type="binding site" evidence="10">
    <location>
        <position position="275"/>
    </location>
    <ligand>
        <name>UDP-N-acetyl-alpha-D-glucosamine</name>
        <dbReference type="ChEBI" id="CHEBI:57705"/>
    </ligand>
</feature>
<evidence type="ECO:0000256" key="6">
    <source>
        <dbReference type="ARBA" id="ARBA00022984"/>
    </source>
</evidence>
<sequence length="385" mass="41908">MCGFSDIVKNRLRKSDVDAWRPSLNSSTKKSKNLLIMAAGTGGHIFPGLAIAETMQERGWSVTWLGTSKGMENQIVPKHQIAMDNIDFSGLRGKGWVHSLSGAYKLIASFFTCMRILGKRKPDVVLGMGGYVTVPGGLMAALRGKPVVLMNADAALLLSNKALRPIAKKLLFGLPSSLPNSDGKMVVTGNPIRKEICQLRSPHVRYAERRGALRILVVGGSLGAKVLNESIPDALALMPVEMRPIVTHQSGKQHIETLKKRYADCEVKAEVLDFIDDMPRRYAEADLVICRAGAITISELTAAGVASILIPFVASSTSHQKDNALWMAEKKAAIYLPQAELNAKTLAYTLSQMSRAQCQEMAQTAYLLGQREANQVIAKILENLV</sequence>
<keyword evidence="7 10" id="KW-0472">Membrane</keyword>
<dbReference type="EMBL" id="CP034464">
    <property type="protein sequence ID" value="AZP12798.1"/>
    <property type="molecule type" value="Genomic_DNA"/>
</dbReference>
<protein>
    <recommendedName>
        <fullName evidence="10">UDP-N-acetylglucosamine--N-acetylmuramyl-(pentapeptide) pyrophosphoryl-undecaprenol N-acetylglucosamine transferase</fullName>
        <ecNumber evidence="10">2.4.1.227</ecNumber>
    </recommendedName>
    <alternativeName>
        <fullName evidence="10">Undecaprenyl-PP-MurNAc-pentapeptide-UDPGlcNAc GlcNAc transferase</fullName>
    </alternativeName>
</protein>
<gene>
    <name evidence="10 13" type="primary">murG</name>
    <name evidence="13" type="ORF">EJN92_12775</name>
</gene>
<dbReference type="NCBIfam" id="TIGR01133">
    <property type="entry name" value="murG"/>
    <property type="match status" value="1"/>
</dbReference>
<dbReference type="HAMAP" id="MF_00033">
    <property type="entry name" value="MurG"/>
    <property type="match status" value="1"/>
</dbReference>
<keyword evidence="14" id="KW-1185">Reference proteome</keyword>
<dbReference type="UniPathway" id="UPA00219"/>
<keyword evidence="1 10" id="KW-1003">Cell membrane</keyword>
<accession>A0A3S9HL47</accession>
<dbReference type="InterPro" id="IPR006009">
    <property type="entry name" value="GlcNAc_MurG"/>
</dbReference>
<evidence type="ECO:0000259" key="11">
    <source>
        <dbReference type="Pfam" id="PF03033"/>
    </source>
</evidence>
<evidence type="ECO:0000256" key="9">
    <source>
        <dbReference type="ARBA" id="ARBA00023316"/>
    </source>
</evidence>
<feature type="binding site" evidence="10">
    <location>
        <position position="221"/>
    </location>
    <ligand>
        <name>UDP-N-acetyl-alpha-D-glucosamine</name>
        <dbReference type="ChEBI" id="CHEBI:57705"/>
    </ligand>
</feature>
<keyword evidence="5 10" id="KW-0133">Cell shape</keyword>
<dbReference type="Pfam" id="PF04101">
    <property type="entry name" value="Glyco_tran_28_C"/>
    <property type="match status" value="1"/>
</dbReference>
<evidence type="ECO:0000256" key="5">
    <source>
        <dbReference type="ARBA" id="ARBA00022960"/>
    </source>
</evidence>
<evidence type="ECO:0000256" key="1">
    <source>
        <dbReference type="ARBA" id="ARBA00022475"/>
    </source>
</evidence>
<dbReference type="Proteomes" id="UP000275663">
    <property type="component" value="Chromosome"/>
</dbReference>
<dbReference type="GO" id="GO:0050511">
    <property type="term" value="F:undecaprenyldiphospho-muramoylpentapeptide beta-N-acetylglucosaminyltransferase activity"/>
    <property type="evidence" value="ECO:0007669"/>
    <property type="project" value="UniProtKB-UniRule"/>
</dbReference>
<dbReference type="GO" id="GO:0005886">
    <property type="term" value="C:plasma membrane"/>
    <property type="evidence" value="ECO:0007669"/>
    <property type="project" value="UniProtKB-SubCell"/>
</dbReference>
<keyword evidence="4 10" id="KW-0808">Transferase</keyword>
<dbReference type="KEGG" id="upv:EJN92_12775"/>
<keyword evidence="3 10" id="KW-0328">Glycosyltransferase</keyword>
<keyword evidence="6 10" id="KW-0573">Peptidoglycan synthesis</keyword>
<evidence type="ECO:0000256" key="7">
    <source>
        <dbReference type="ARBA" id="ARBA00023136"/>
    </source>
</evidence>
<dbReference type="GO" id="GO:0071555">
    <property type="term" value="P:cell wall organization"/>
    <property type="evidence" value="ECO:0007669"/>
    <property type="project" value="UniProtKB-KW"/>
</dbReference>
<dbReference type="SUPFAM" id="SSF53756">
    <property type="entry name" value="UDP-Glycosyltransferase/glycogen phosphorylase"/>
    <property type="match status" value="1"/>
</dbReference>
<evidence type="ECO:0000256" key="2">
    <source>
        <dbReference type="ARBA" id="ARBA00022618"/>
    </source>
</evidence>
<keyword evidence="9 10" id="KW-0961">Cell wall biogenesis/degradation</keyword>
<dbReference type="PANTHER" id="PTHR21015:SF22">
    <property type="entry name" value="GLYCOSYLTRANSFERASE"/>
    <property type="match status" value="1"/>
</dbReference>
<evidence type="ECO:0000256" key="4">
    <source>
        <dbReference type="ARBA" id="ARBA00022679"/>
    </source>
</evidence>
<feature type="binding site" evidence="10">
    <location>
        <begin position="41"/>
        <end position="43"/>
    </location>
    <ligand>
        <name>UDP-N-acetyl-alpha-D-glucosamine</name>
        <dbReference type="ChEBI" id="CHEBI:57705"/>
    </ligand>
</feature>
<keyword evidence="8 10" id="KW-0131">Cell cycle</keyword>
<comment type="caution">
    <text evidence="10">Lacks conserved residue(s) required for the propagation of feature annotation.</text>
</comment>
<proteinExistence type="inferred from homology"/>
<evidence type="ECO:0000259" key="12">
    <source>
        <dbReference type="Pfam" id="PF04101"/>
    </source>
</evidence>
<dbReference type="GO" id="GO:0008360">
    <property type="term" value="P:regulation of cell shape"/>
    <property type="evidence" value="ECO:0007669"/>
    <property type="project" value="UniProtKB-KW"/>
</dbReference>
<organism evidence="13 14">
    <name type="scientific">Undibacterium parvum</name>
    <dbReference type="NCBI Taxonomy" id="401471"/>
    <lineage>
        <taxon>Bacteria</taxon>
        <taxon>Pseudomonadati</taxon>
        <taxon>Pseudomonadota</taxon>
        <taxon>Betaproteobacteria</taxon>
        <taxon>Burkholderiales</taxon>
        <taxon>Oxalobacteraceae</taxon>
        <taxon>Undibacterium</taxon>
    </lineage>
</organism>
<feature type="domain" description="Glycosyl transferase family 28 C-terminal" evidence="12">
    <location>
        <begin position="215"/>
        <end position="365"/>
    </location>
</feature>
<comment type="catalytic activity">
    <reaction evidence="10">
        <text>di-trans,octa-cis-undecaprenyl diphospho-N-acetyl-alpha-D-muramoyl-L-alanyl-D-glutamyl-meso-2,6-diaminopimeloyl-D-alanyl-D-alanine + UDP-N-acetyl-alpha-D-glucosamine = di-trans,octa-cis-undecaprenyl diphospho-[N-acetyl-alpha-D-glucosaminyl-(1-&gt;4)]-N-acetyl-alpha-D-muramoyl-L-alanyl-D-glutamyl-meso-2,6-diaminopimeloyl-D-alanyl-D-alanine + UDP + H(+)</text>
        <dbReference type="Rhea" id="RHEA:31227"/>
        <dbReference type="ChEBI" id="CHEBI:15378"/>
        <dbReference type="ChEBI" id="CHEBI:57705"/>
        <dbReference type="ChEBI" id="CHEBI:58223"/>
        <dbReference type="ChEBI" id="CHEBI:61387"/>
        <dbReference type="ChEBI" id="CHEBI:61388"/>
        <dbReference type="EC" id="2.4.1.227"/>
    </reaction>
</comment>
<reference evidence="13 14" key="1">
    <citation type="journal article" date="2011" name="Int. J. Syst. Evol. Microbiol.">
        <title>Description of Undibacterium oligocarboniphilum sp. nov., isolated from purified water, and Undibacterium pigrum strain CCUG 49012 as the type strain of Undibacterium parvum sp. nov., and emended descriptions of the genus Undibacterium and the species Undibacterium pigrum.</title>
        <authorList>
            <person name="Eder W."/>
            <person name="Wanner G."/>
            <person name="Ludwig W."/>
            <person name="Busse H.J."/>
            <person name="Ziemke-Kageler F."/>
            <person name="Lang E."/>
        </authorList>
    </citation>
    <scope>NUCLEOTIDE SEQUENCE [LARGE SCALE GENOMIC DNA]</scope>
    <source>
        <strain evidence="13 14">DSM 23061</strain>
    </source>
</reference>
<keyword evidence="2 10" id="KW-0132">Cell division</keyword>
<evidence type="ECO:0000313" key="14">
    <source>
        <dbReference type="Proteomes" id="UP000275663"/>
    </source>
</evidence>
<dbReference type="CDD" id="cd03785">
    <property type="entry name" value="GT28_MurG"/>
    <property type="match status" value="1"/>
</dbReference>
<dbReference type="GO" id="GO:0051301">
    <property type="term" value="P:cell division"/>
    <property type="evidence" value="ECO:0007669"/>
    <property type="project" value="UniProtKB-KW"/>
</dbReference>
<feature type="domain" description="Glycosyltransferase family 28 N-terminal" evidence="11">
    <location>
        <begin position="35"/>
        <end position="170"/>
    </location>
</feature>
<comment type="subcellular location">
    <subcellularLocation>
        <location evidence="10">Cell membrane</location>
        <topology evidence="10">Peripheral membrane protein</topology>
        <orientation evidence="10">Cytoplasmic side</orientation>
    </subcellularLocation>
</comment>
<dbReference type="InterPro" id="IPR004276">
    <property type="entry name" value="GlycoTrans_28_N"/>
</dbReference>
<name>A0A3S9HL47_9BURK</name>
<comment type="function">
    <text evidence="10">Cell wall formation. Catalyzes the transfer of a GlcNAc subunit on undecaprenyl-pyrophosphoryl-MurNAc-pentapeptide (lipid intermediate I) to form undecaprenyl-pyrophosphoryl-MurNAc-(pentapeptide)GlcNAc (lipid intermediate II).</text>
</comment>
<comment type="pathway">
    <text evidence="10">Cell wall biogenesis; peptidoglycan biosynthesis.</text>
</comment>
<dbReference type="Gene3D" id="3.40.50.2000">
    <property type="entry name" value="Glycogen Phosphorylase B"/>
    <property type="match status" value="2"/>
</dbReference>
<feature type="binding site" evidence="10">
    <location>
        <position position="320"/>
    </location>
    <ligand>
        <name>UDP-N-acetyl-alpha-D-glucosamine</name>
        <dbReference type="ChEBI" id="CHEBI:57705"/>
    </ligand>
</feature>